<comment type="caution">
    <text evidence="5">The sequence shown here is derived from an EMBL/GenBank/DDBJ whole genome shotgun (WGS) entry which is preliminary data.</text>
</comment>
<dbReference type="Pfam" id="PF08541">
    <property type="entry name" value="ACP_syn_III_C"/>
    <property type="match status" value="1"/>
</dbReference>
<dbReference type="CDD" id="cd00827">
    <property type="entry name" value="init_cond_enzymes"/>
    <property type="match status" value="1"/>
</dbReference>
<dbReference type="EMBL" id="QKTW01000010">
    <property type="protein sequence ID" value="PZF73731.1"/>
    <property type="molecule type" value="Genomic_DNA"/>
</dbReference>
<dbReference type="RefSeq" id="WP_110998181.1">
    <property type="nucleotide sequence ID" value="NZ_QKTW01000010.1"/>
</dbReference>
<feature type="domain" description="Beta-ketoacyl-[acyl-carrier-protein] synthase III C-terminal" evidence="4">
    <location>
        <begin position="282"/>
        <end position="362"/>
    </location>
</feature>
<keyword evidence="2" id="KW-0012">Acyltransferase</keyword>
<dbReference type="Gene3D" id="3.40.47.10">
    <property type="match status" value="2"/>
</dbReference>
<dbReference type="Pfam" id="PF00108">
    <property type="entry name" value="Thiolase_N"/>
    <property type="match status" value="1"/>
</dbReference>
<dbReference type="InterPro" id="IPR020616">
    <property type="entry name" value="Thiolase_N"/>
</dbReference>
<dbReference type="PANTHER" id="PTHR34069">
    <property type="entry name" value="3-OXOACYL-[ACYL-CARRIER-PROTEIN] SYNTHASE 3"/>
    <property type="match status" value="1"/>
</dbReference>
<name>A0A2W2AEM0_9BACT</name>
<protein>
    <recommendedName>
        <fullName evidence="7">Beta-ketoacyl-[acyl-carrier-protein] synthase III C-terminal domain-containing protein</fullName>
    </recommendedName>
</protein>
<evidence type="ECO:0000313" key="5">
    <source>
        <dbReference type="EMBL" id="PZF73731.1"/>
    </source>
</evidence>
<accession>A0A2W2AEM0</accession>
<keyword evidence="1" id="KW-0808">Transferase</keyword>
<evidence type="ECO:0000256" key="2">
    <source>
        <dbReference type="ARBA" id="ARBA00023315"/>
    </source>
</evidence>
<dbReference type="NCBIfam" id="NF005293">
    <property type="entry name" value="PRK06816.1"/>
    <property type="match status" value="1"/>
</dbReference>
<evidence type="ECO:0000259" key="3">
    <source>
        <dbReference type="Pfam" id="PF00108"/>
    </source>
</evidence>
<evidence type="ECO:0008006" key="7">
    <source>
        <dbReference type="Google" id="ProtNLM"/>
    </source>
</evidence>
<dbReference type="GO" id="GO:0044550">
    <property type="term" value="P:secondary metabolite biosynthetic process"/>
    <property type="evidence" value="ECO:0007669"/>
    <property type="project" value="TreeGrafter"/>
</dbReference>
<organism evidence="5 6">
    <name type="scientific">Taibaiella soli</name>
    <dbReference type="NCBI Taxonomy" id="1649169"/>
    <lineage>
        <taxon>Bacteria</taxon>
        <taxon>Pseudomonadati</taxon>
        <taxon>Bacteroidota</taxon>
        <taxon>Chitinophagia</taxon>
        <taxon>Chitinophagales</taxon>
        <taxon>Chitinophagaceae</taxon>
        <taxon>Taibaiella</taxon>
    </lineage>
</organism>
<dbReference type="InterPro" id="IPR016039">
    <property type="entry name" value="Thiolase-like"/>
</dbReference>
<feature type="domain" description="Thiolase N-terminal" evidence="3">
    <location>
        <begin position="58"/>
        <end position="162"/>
    </location>
</feature>
<evidence type="ECO:0000256" key="1">
    <source>
        <dbReference type="ARBA" id="ARBA00022679"/>
    </source>
</evidence>
<keyword evidence="6" id="KW-1185">Reference proteome</keyword>
<dbReference type="InterPro" id="IPR013747">
    <property type="entry name" value="ACP_syn_III_C"/>
</dbReference>
<gene>
    <name evidence="5" type="ORF">DN068_06970</name>
</gene>
<sequence>MRSVYITRVSKFLPNEPIGNDEMEGVLGMVGDKPSKARAIVLRNNGIKRRFYALKNGKRTHSNAELASIAIKQLFDEKLPISKLQVLTAGTTSPEQILPSHAAAIHGQLGINQRLELISASGACCSSMQGLKYAFMAIRSGEADVAVSVGSERFSSWLTADRFQPEVENLMQLEANPYIAFEKDFLRWMLSDGAGAALLQPTPNEEGISLKLEWIETTSFANELETCMYAGSVKNEDGSITGWNDMDVPEWTKNSVFALKQDTRLLGENIVPKGGVYLAELMEKHGLTVDMVDYYLPHMSSEFFKKQIFEHHERIGMNIPYEKWFYNLPQVGNVGSASPFLMLEELFHSGRLKKGDRLLVMAPESARFSYAYLYLTVV</sequence>
<dbReference type="PANTHER" id="PTHR34069:SF2">
    <property type="entry name" value="BETA-KETOACYL-[ACYL-CARRIER-PROTEIN] SYNTHASE III"/>
    <property type="match status" value="1"/>
</dbReference>
<evidence type="ECO:0000313" key="6">
    <source>
        <dbReference type="Proteomes" id="UP000248745"/>
    </source>
</evidence>
<dbReference type="Proteomes" id="UP000248745">
    <property type="component" value="Unassembled WGS sequence"/>
</dbReference>
<reference evidence="5 6" key="1">
    <citation type="submission" date="2018-06" db="EMBL/GenBank/DDBJ databases">
        <title>Mucibacter soli gen. nov., sp. nov., a new member of the family Chitinophagaceae producing mucin.</title>
        <authorList>
            <person name="Kim M.-K."/>
            <person name="Park S."/>
            <person name="Kim T.-S."/>
            <person name="Joung Y."/>
            <person name="Han J.-H."/>
            <person name="Kim S.B."/>
        </authorList>
    </citation>
    <scope>NUCLEOTIDE SEQUENCE [LARGE SCALE GENOMIC DNA]</scope>
    <source>
        <strain evidence="5 6">R1-15</strain>
    </source>
</reference>
<dbReference type="OrthoDB" id="2514738at2"/>
<dbReference type="AlphaFoldDB" id="A0A2W2AEM0"/>
<evidence type="ECO:0000259" key="4">
    <source>
        <dbReference type="Pfam" id="PF08541"/>
    </source>
</evidence>
<dbReference type="GO" id="GO:0016747">
    <property type="term" value="F:acyltransferase activity, transferring groups other than amino-acyl groups"/>
    <property type="evidence" value="ECO:0007669"/>
    <property type="project" value="InterPro"/>
</dbReference>
<proteinExistence type="predicted"/>
<dbReference type="SUPFAM" id="SSF53901">
    <property type="entry name" value="Thiolase-like"/>
    <property type="match status" value="1"/>
</dbReference>